<dbReference type="InParanoid" id="A0A2J6T0I8"/>
<name>A0A2J6T0I8_9HELO</name>
<dbReference type="AlphaFoldDB" id="A0A2J6T0I8"/>
<protein>
    <submittedName>
        <fullName evidence="1">Uncharacterized protein</fullName>
    </submittedName>
</protein>
<sequence length="111" mass="12649">MDLLCLWTRRRAGRRFRGELRPGKVSDERLLMVMAHDCKESYLVYVSVVSLFGAMGIPRQAAALSDSEGSPKRGWKCRPVSILEAFFNLTFYTLIRAAVDRPLSYLPCILH</sequence>
<proteinExistence type="predicted"/>
<dbReference type="GeneID" id="36594730"/>
<organism evidence="1 2">
    <name type="scientific">Hyaloscypha bicolor E</name>
    <dbReference type="NCBI Taxonomy" id="1095630"/>
    <lineage>
        <taxon>Eukaryota</taxon>
        <taxon>Fungi</taxon>
        <taxon>Dikarya</taxon>
        <taxon>Ascomycota</taxon>
        <taxon>Pezizomycotina</taxon>
        <taxon>Leotiomycetes</taxon>
        <taxon>Helotiales</taxon>
        <taxon>Hyaloscyphaceae</taxon>
        <taxon>Hyaloscypha</taxon>
        <taxon>Hyaloscypha bicolor</taxon>
    </lineage>
</organism>
<dbReference type="Proteomes" id="UP000235371">
    <property type="component" value="Unassembled WGS sequence"/>
</dbReference>
<dbReference type="RefSeq" id="XP_024733413.1">
    <property type="nucleotide sequence ID" value="XM_024886653.1"/>
</dbReference>
<accession>A0A2J6T0I8</accession>
<keyword evidence="2" id="KW-1185">Reference proteome</keyword>
<dbReference type="EMBL" id="KZ613848">
    <property type="protein sequence ID" value="PMD56509.1"/>
    <property type="molecule type" value="Genomic_DNA"/>
</dbReference>
<evidence type="ECO:0000313" key="1">
    <source>
        <dbReference type="EMBL" id="PMD56509.1"/>
    </source>
</evidence>
<gene>
    <name evidence="1" type="ORF">K444DRAFT_66207</name>
</gene>
<reference evidence="1 2" key="1">
    <citation type="submission" date="2016-04" db="EMBL/GenBank/DDBJ databases">
        <title>A degradative enzymes factory behind the ericoid mycorrhizal symbiosis.</title>
        <authorList>
            <consortium name="DOE Joint Genome Institute"/>
            <person name="Martino E."/>
            <person name="Morin E."/>
            <person name="Grelet G."/>
            <person name="Kuo A."/>
            <person name="Kohler A."/>
            <person name="Daghino S."/>
            <person name="Barry K."/>
            <person name="Choi C."/>
            <person name="Cichocki N."/>
            <person name="Clum A."/>
            <person name="Copeland A."/>
            <person name="Hainaut M."/>
            <person name="Haridas S."/>
            <person name="Labutti K."/>
            <person name="Lindquist E."/>
            <person name="Lipzen A."/>
            <person name="Khouja H.-R."/>
            <person name="Murat C."/>
            <person name="Ohm R."/>
            <person name="Olson A."/>
            <person name="Spatafora J."/>
            <person name="Veneault-Fourrey C."/>
            <person name="Henrissat B."/>
            <person name="Grigoriev I."/>
            <person name="Martin F."/>
            <person name="Perotto S."/>
        </authorList>
    </citation>
    <scope>NUCLEOTIDE SEQUENCE [LARGE SCALE GENOMIC DNA]</scope>
    <source>
        <strain evidence="1 2">E</strain>
    </source>
</reference>
<evidence type="ECO:0000313" key="2">
    <source>
        <dbReference type="Proteomes" id="UP000235371"/>
    </source>
</evidence>